<gene>
    <name evidence="3" type="ORF">PR048_017790</name>
</gene>
<protein>
    <submittedName>
        <fullName evidence="3">Uncharacterized protein</fullName>
    </submittedName>
</protein>
<evidence type="ECO:0000313" key="4">
    <source>
        <dbReference type="Proteomes" id="UP001159363"/>
    </source>
</evidence>
<organism evidence="3 4">
    <name type="scientific">Dryococelus australis</name>
    <dbReference type="NCBI Taxonomy" id="614101"/>
    <lineage>
        <taxon>Eukaryota</taxon>
        <taxon>Metazoa</taxon>
        <taxon>Ecdysozoa</taxon>
        <taxon>Arthropoda</taxon>
        <taxon>Hexapoda</taxon>
        <taxon>Insecta</taxon>
        <taxon>Pterygota</taxon>
        <taxon>Neoptera</taxon>
        <taxon>Polyneoptera</taxon>
        <taxon>Phasmatodea</taxon>
        <taxon>Verophasmatodea</taxon>
        <taxon>Anareolatae</taxon>
        <taxon>Phasmatidae</taxon>
        <taxon>Eurycanthinae</taxon>
        <taxon>Dryococelus</taxon>
    </lineage>
</organism>
<dbReference type="InterPro" id="IPR036111">
    <property type="entry name" value="Mal/L-sulfo/L-lacto_DH-like_sf"/>
</dbReference>
<dbReference type="PANTHER" id="PTHR11091">
    <property type="entry name" value="OXIDOREDUCTASE-RELATED"/>
    <property type="match status" value="1"/>
</dbReference>
<name>A0ABQ9HAK7_9NEOP</name>
<dbReference type="Proteomes" id="UP001159363">
    <property type="component" value="Chromosome 5"/>
</dbReference>
<evidence type="ECO:0000313" key="3">
    <source>
        <dbReference type="EMBL" id="KAJ8881309.1"/>
    </source>
</evidence>
<dbReference type="Pfam" id="PF02615">
    <property type="entry name" value="Ldh_2"/>
    <property type="match status" value="2"/>
</dbReference>
<accession>A0ABQ9HAK7</accession>
<evidence type="ECO:0000256" key="1">
    <source>
        <dbReference type="ARBA" id="ARBA00006056"/>
    </source>
</evidence>
<dbReference type="Gene3D" id="3.30.1370.60">
    <property type="entry name" value="Hypothetical oxidoreductase yiak, domain 2"/>
    <property type="match status" value="2"/>
</dbReference>
<dbReference type="PANTHER" id="PTHR11091:SF0">
    <property type="entry name" value="MALATE DEHYDROGENASE"/>
    <property type="match status" value="1"/>
</dbReference>
<dbReference type="SUPFAM" id="SSF89733">
    <property type="entry name" value="L-sulfolactate dehydrogenase-like"/>
    <property type="match status" value="1"/>
</dbReference>
<reference evidence="3 4" key="1">
    <citation type="submission" date="2023-02" db="EMBL/GenBank/DDBJ databases">
        <title>LHISI_Scaffold_Assembly.</title>
        <authorList>
            <person name="Stuart O.P."/>
            <person name="Cleave R."/>
            <person name="Magrath M.J.L."/>
            <person name="Mikheyev A.S."/>
        </authorList>
    </citation>
    <scope>NUCLEOTIDE SEQUENCE [LARGE SCALE GENOMIC DNA]</scope>
    <source>
        <strain evidence="3">Daus_M_001</strain>
        <tissue evidence="3">Leg muscle</tissue>
    </source>
</reference>
<keyword evidence="4" id="KW-1185">Reference proteome</keyword>
<sequence length="156" mass="16401">MSMMFPELYVGDVKNGMCAPNNKPKVLKDSASTAWVDGNNTLGAVIGNFCMQLAIDKARSTGVGWVSAKGSSVTNIPTPVRTALGTNPISVAAPANNDDSFVLDMATTAVAVGKVKMLRPIPPTDMETVEKPIPKFIAVDLQGIPAPYKTGNPIIQ</sequence>
<dbReference type="InterPro" id="IPR043144">
    <property type="entry name" value="Mal/L-sulf/L-lact_DH-like_ah"/>
</dbReference>
<dbReference type="InterPro" id="IPR043143">
    <property type="entry name" value="Mal/L-sulf/L-lact_DH-like_NADP"/>
</dbReference>
<dbReference type="EMBL" id="JARBHB010000006">
    <property type="protein sequence ID" value="KAJ8881309.1"/>
    <property type="molecule type" value="Genomic_DNA"/>
</dbReference>
<comment type="similarity">
    <text evidence="1">Belongs to the LDH2/MDH2 oxidoreductase family.</text>
</comment>
<proteinExistence type="inferred from homology"/>
<dbReference type="Gene3D" id="1.10.1530.10">
    <property type="match status" value="1"/>
</dbReference>
<keyword evidence="2" id="KW-0560">Oxidoreductase</keyword>
<comment type="caution">
    <text evidence="3">The sequence shown here is derived from an EMBL/GenBank/DDBJ whole genome shotgun (WGS) entry which is preliminary data.</text>
</comment>
<dbReference type="InterPro" id="IPR003767">
    <property type="entry name" value="Malate/L-lactate_DH-like"/>
</dbReference>
<evidence type="ECO:0000256" key="2">
    <source>
        <dbReference type="ARBA" id="ARBA00023002"/>
    </source>
</evidence>